<keyword evidence="2" id="KW-1185">Reference proteome</keyword>
<gene>
    <name evidence="1" type="ORF">GFD22_09745</name>
</gene>
<dbReference type="RefSeq" id="WP_152350981.1">
    <property type="nucleotide sequence ID" value="NZ_WBSN01000019.1"/>
</dbReference>
<evidence type="ECO:0000313" key="1">
    <source>
        <dbReference type="EMBL" id="NEG79243.1"/>
    </source>
</evidence>
<proteinExistence type="predicted"/>
<reference evidence="1 2" key="1">
    <citation type="submission" date="2019-10" db="EMBL/GenBank/DDBJ databases">
        <title>Bifidobacterium from non-human primates.</title>
        <authorList>
            <person name="Modesto M."/>
        </authorList>
    </citation>
    <scope>NUCLEOTIDE SEQUENCE [LARGE SCALE GENOMIC DNA]</scope>
    <source>
        <strain evidence="1 2">TREC</strain>
    </source>
</reference>
<evidence type="ECO:0008006" key="3">
    <source>
        <dbReference type="Google" id="ProtNLM"/>
    </source>
</evidence>
<name>A0A7K3TLV1_9BIFI</name>
<sequence length="187" mass="21161">MNASTAWGDESIRHKGMPLPSYLLCACIVEDPDQARNTLMRIKPRNAGKLHWRQMTTRDKSASMEAIASLDTLSFIIVAEQADGVNDERARRKCLERLLRLLEAQGITMLTLESRTPIQDKRDRQYVAYLHTNHTLHAIKLSHAIGADEPCLWLPDQILGAYGDTRSHESDFSGILERITLEDVFSC</sequence>
<protein>
    <recommendedName>
        <fullName evidence="3">DUF3800 domain-containing protein</fullName>
    </recommendedName>
</protein>
<dbReference type="Proteomes" id="UP000469763">
    <property type="component" value="Unassembled WGS sequence"/>
</dbReference>
<dbReference type="OrthoDB" id="3255134at2"/>
<dbReference type="EMBL" id="WHZY01000020">
    <property type="protein sequence ID" value="NEG79243.1"/>
    <property type="molecule type" value="Genomic_DNA"/>
</dbReference>
<comment type="caution">
    <text evidence="1">The sequence shown here is derived from an EMBL/GenBank/DDBJ whole genome shotgun (WGS) entry which is preliminary data.</text>
</comment>
<dbReference type="AlphaFoldDB" id="A0A7K3TLV1"/>
<accession>A0A7K3TLV1</accession>
<organism evidence="1 2">
    <name type="scientific">Bifidobacterium avesanii</name>
    <dbReference type="NCBI Taxonomy" id="1798157"/>
    <lineage>
        <taxon>Bacteria</taxon>
        <taxon>Bacillati</taxon>
        <taxon>Actinomycetota</taxon>
        <taxon>Actinomycetes</taxon>
        <taxon>Bifidobacteriales</taxon>
        <taxon>Bifidobacteriaceae</taxon>
        <taxon>Bifidobacterium</taxon>
    </lineage>
</organism>
<evidence type="ECO:0000313" key="2">
    <source>
        <dbReference type="Proteomes" id="UP000469763"/>
    </source>
</evidence>